<dbReference type="EMBL" id="QFPO01000007">
    <property type="protein sequence ID" value="PZQ14848.1"/>
    <property type="molecule type" value="Genomic_DNA"/>
</dbReference>
<reference evidence="2 3" key="1">
    <citation type="submission" date="2017-08" db="EMBL/GenBank/DDBJ databases">
        <title>Infants hospitalized years apart are colonized by the same room-sourced microbial strains.</title>
        <authorList>
            <person name="Brooks B."/>
            <person name="Olm M.R."/>
            <person name="Firek B.A."/>
            <person name="Baker R."/>
            <person name="Thomas B.C."/>
            <person name="Morowitz M.J."/>
            <person name="Banfield J.F."/>
        </authorList>
    </citation>
    <scope>NUCLEOTIDE SEQUENCE [LARGE SCALE GENOMIC DNA]</scope>
    <source>
        <strain evidence="2">S2_005_003_R2_42</strain>
    </source>
</reference>
<keyword evidence="1" id="KW-0732">Signal</keyword>
<evidence type="ECO:0000313" key="3">
    <source>
        <dbReference type="Proteomes" id="UP000249046"/>
    </source>
</evidence>
<evidence type="ECO:0008006" key="4">
    <source>
        <dbReference type="Google" id="ProtNLM"/>
    </source>
</evidence>
<comment type="caution">
    <text evidence="2">The sequence shown here is derived from an EMBL/GenBank/DDBJ whole genome shotgun (WGS) entry which is preliminary data.</text>
</comment>
<accession>A0A2W5KHB4</accession>
<feature type="chain" id="PRO_5016109647" description="DUF3829 domain-containing protein" evidence="1">
    <location>
        <begin position="21"/>
        <end position="300"/>
    </location>
</feature>
<gene>
    <name evidence="2" type="ORF">DI564_10150</name>
</gene>
<organism evidence="2 3">
    <name type="scientific">Rhodanobacter denitrificans</name>
    <dbReference type="NCBI Taxonomy" id="666685"/>
    <lineage>
        <taxon>Bacteria</taxon>
        <taxon>Pseudomonadati</taxon>
        <taxon>Pseudomonadota</taxon>
        <taxon>Gammaproteobacteria</taxon>
        <taxon>Lysobacterales</taxon>
        <taxon>Rhodanobacteraceae</taxon>
        <taxon>Rhodanobacter</taxon>
    </lineage>
</organism>
<evidence type="ECO:0000256" key="1">
    <source>
        <dbReference type="SAM" id="SignalP"/>
    </source>
</evidence>
<name>A0A2W5KHB4_9GAMM</name>
<sequence length="300" mass="32188">MFAKSLRIAGLALSLVLATACSKETPSGETASPTAAKSAAGPEASIHTSVALLKAGDIGGLIAHSLPPADYAKVKAEWGQDQDPPTDEERAQFAEMMAKLTAPDAEQTLYAEIEPQLTAFDAQYQQQLPMYVNMGRGFLRSTIQQSKDLAEAEKNQALAAIDALADWMQNTRFTDPDKVKQVIAIATATARDMKLATIDEARALSYEDAMQKGQLVFQAIKRTVAVYGFSIDDTLDSVKTTLVSNDGSNAKVKIDYTLLGKPLTAEAEMVQRDNAWYGKNALEKLERDAAAEPAVAAGEG</sequence>
<feature type="signal peptide" evidence="1">
    <location>
        <begin position="1"/>
        <end position="20"/>
    </location>
</feature>
<dbReference type="Proteomes" id="UP000249046">
    <property type="component" value="Unassembled WGS sequence"/>
</dbReference>
<dbReference type="AlphaFoldDB" id="A0A2W5KHB4"/>
<proteinExistence type="predicted"/>
<dbReference type="PROSITE" id="PS51257">
    <property type="entry name" value="PROKAR_LIPOPROTEIN"/>
    <property type="match status" value="1"/>
</dbReference>
<evidence type="ECO:0000313" key="2">
    <source>
        <dbReference type="EMBL" id="PZQ14848.1"/>
    </source>
</evidence>
<protein>
    <recommendedName>
        <fullName evidence="4">DUF3829 domain-containing protein</fullName>
    </recommendedName>
</protein>